<comment type="caution">
    <text evidence="8">The sequence shown here is derived from an EMBL/GenBank/DDBJ whole genome shotgun (WGS) entry which is preliminary data.</text>
</comment>
<reference evidence="8 9" key="1">
    <citation type="submission" date="2016-10" db="EMBL/GenBank/DDBJ databases">
        <title>The genome sequence of Colletotrichum fioriniae PJ7.</title>
        <authorList>
            <person name="Baroncelli R."/>
        </authorList>
    </citation>
    <scope>NUCLEOTIDE SEQUENCE [LARGE SCALE GENOMIC DNA]</scope>
    <source>
        <strain evidence="8">Col 31</strain>
    </source>
</reference>
<keyword evidence="2" id="KW-0813">Transport</keyword>
<feature type="transmembrane region" description="Helical" evidence="7">
    <location>
        <begin position="105"/>
        <end position="122"/>
    </location>
</feature>
<evidence type="ECO:0000313" key="9">
    <source>
        <dbReference type="Proteomes" id="UP001239795"/>
    </source>
</evidence>
<organism evidence="8 9">
    <name type="scientific">Colletotrichum melonis</name>
    <dbReference type="NCBI Taxonomy" id="1209925"/>
    <lineage>
        <taxon>Eukaryota</taxon>
        <taxon>Fungi</taxon>
        <taxon>Dikarya</taxon>
        <taxon>Ascomycota</taxon>
        <taxon>Pezizomycotina</taxon>
        <taxon>Sordariomycetes</taxon>
        <taxon>Hypocreomycetidae</taxon>
        <taxon>Glomerellales</taxon>
        <taxon>Glomerellaceae</taxon>
        <taxon>Colletotrichum</taxon>
        <taxon>Colletotrichum acutatum species complex</taxon>
    </lineage>
</organism>
<dbReference type="EMBL" id="MLGG01000090">
    <property type="protein sequence ID" value="KAK1445921.1"/>
    <property type="molecule type" value="Genomic_DNA"/>
</dbReference>
<keyword evidence="3 7" id="KW-0812">Transmembrane</keyword>
<name>A0AAI9TW67_9PEZI</name>
<sequence>MAEVTKSTDIKGLHKNGSLNDEETGGSHSEAPLEVHADEDIVARMNNLDPPVTPEEERRVRRKIDMRLPPFLLILYMFTWLDRGALGNAALMGIKEDLGFTSRDFSLAVSMFFVGTAISDLFTNIGMRYIRPSVYLATAMIIWGIFATLQAVAGGPSGMFAIRFFLGIFEAAFISGAPYLTTVLYPRAEWGRRISVYLSATPLAGAFGGWVAYGVSNISNPLIKHWQALFVIEGLVTILFGVACIWVLPDRPHNTRWLTPRERDVATWRMMRDGNRTHGKVHWRTTAAQLTGDWRLWLNIAIYMGQVLQTYTIATFTPIIVATFGDEGASSRPWDEDGLVFTASEMAFLQAAAEKFGLQVTDDWLQPGIQRTRVLAMMVLLQVRNIKTLELLIHIKGFLRCLPTGVGFPARYDALTDIRLGKNTLGTTNTTGEDDPYSGSSHARRLLESAPRRETVHLDFFAGNYRDWSAMDWSSVRNLHLRQLESDDVHVTDLSTFSHIVHACRGLQELSICLANADWDEAEREELLRRIMAHRNTLRELDLAWHLLDDREDWIAAVTTERCRNLELLRLPETLAPWSIIKRLPPKTRWLCVPADHSLQRDGQRDHSEWLNSFGGLDGPLCERVFEDGNLPNLEGVVIPAFECPHSQECLSALKNELNKGFVQKFSTPSSLETDVAIVVCKVSRNAREGLFMLLTSGLPCSVEFDDLRCKVEMQLGHSPSLITSELQVKLVPSAN</sequence>
<dbReference type="GO" id="GO:0022857">
    <property type="term" value="F:transmembrane transporter activity"/>
    <property type="evidence" value="ECO:0007669"/>
    <property type="project" value="InterPro"/>
</dbReference>
<feature type="transmembrane region" description="Helical" evidence="7">
    <location>
        <begin position="68"/>
        <end position="85"/>
    </location>
</feature>
<evidence type="ECO:0000256" key="6">
    <source>
        <dbReference type="SAM" id="MobiDB-lite"/>
    </source>
</evidence>
<keyword evidence="5 7" id="KW-0472">Membrane</keyword>
<dbReference type="InterPro" id="IPR032675">
    <property type="entry name" value="LRR_dom_sf"/>
</dbReference>
<comment type="subcellular location">
    <subcellularLocation>
        <location evidence="1">Membrane</location>
        <topology evidence="1">Multi-pass membrane protein</topology>
    </subcellularLocation>
</comment>
<dbReference type="Gene3D" id="1.20.1250.20">
    <property type="entry name" value="MFS general substrate transporter like domains"/>
    <property type="match status" value="1"/>
</dbReference>
<accession>A0AAI9TW67</accession>
<dbReference type="Proteomes" id="UP001239795">
    <property type="component" value="Unassembled WGS sequence"/>
</dbReference>
<keyword evidence="4 7" id="KW-1133">Transmembrane helix</keyword>
<dbReference type="InterPro" id="IPR036259">
    <property type="entry name" value="MFS_trans_sf"/>
</dbReference>
<evidence type="ECO:0000313" key="8">
    <source>
        <dbReference type="EMBL" id="KAK1445921.1"/>
    </source>
</evidence>
<dbReference type="AlphaFoldDB" id="A0AAI9TW67"/>
<feature type="region of interest" description="Disordered" evidence="6">
    <location>
        <begin position="1"/>
        <end position="30"/>
    </location>
</feature>
<keyword evidence="9" id="KW-1185">Reference proteome</keyword>
<dbReference type="PANTHER" id="PTHR43791">
    <property type="entry name" value="PERMEASE-RELATED"/>
    <property type="match status" value="1"/>
</dbReference>
<evidence type="ECO:0000256" key="2">
    <source>
        <dbReference type="ARBA" id="ARBA00022448"/>
    </source>
</evidence>
<dbReference type="PANTHER" id="PTHR43791:SF36">
    <property type="entry name" value="TRANSPORTER, PUTATIVE (AFU_ORTHOLOGUE AFUA_6G08340)-RELATED"/>
    <property type="match status" value="1"/>
</dbReference>
<dbReference type="Pfam" id="PF07690">
    <property type="entry name" value="MFS_1"/>
    <property type="match status" value="1"/>
</dbReference>
<feature type="transmembrane region" description="Helical" evidence="7">
    <location>
        <begin position="160"/>
        <end position="182"/>
    </location>
</feature>
<evidence type="ECO:0000256" key="3">
    <source>
        <dbReference type="ARBA" id="ARBA00022692"/>
    </source>
</evidence>
<proteinExistence type="predicted"/>
<dbReference type="InterPro" id="IPR011701">
    <property type="entry name" value="MFS"/>
</dbReference>
<dbReference type="FunFam" id="1.20.1250.20:FF:000018">
    <property type="entry name" value="MFS transporter permease"/>
    <property type="match status" value="1"/>
</dbReference>
<dbReference type="GO" id="GO:0016020">
    <property type="term" value="C:membrane"/>
    <property type="evidence" value="ECO:0007669"/>
    <property type="project" value="UniProtKB-SubCell"/>
</dbReference>
<evidence type="ECO:0000256" key="4">
    <source>
        <dbReference type="ARBA" id="ARBA00022989"/>
    </source>
</evidence>
<evidence type="ECO:0000256" key="1">
    <source>
        <dbReference type="ARBA" id="ARBA00004141"/>
    </source>
</evidence>
<evidence type="ECO:0000256" key="7">
    <source>
        <dbReference type="SAM" id="Phobius"/>
    </source>
</evidence>
<dbReference type="SUPFAM" id="SSF103473">
    <property type="entry name" value="MFS general substrate transporter"/>
    <property type="match status" value="1"/>
</dbReference>
<feature type="transmembrane region" description="Helical" evidence="7">
    <location>
        <begin position="134"/>
        <end position="154"/>
    </location>
</feature>
<feature type="compositionally biased region" description="Basic and acidic residues" evidence="6">
    <location>
        <begin position="1"/>
        <end position="12"/>
    </location>
</feature>
<dbReference type="Gene3D" id="3.80.10.10">
    <property type="entry name" value="Ribonuclease Inhibitor"/>
    <property type="match status" value="1"/>
</dbReference>
<evidence type="ECO:0000256" key="5">
    <source>
        <dbReference type="ARBA" id="ARBA00023136"/>
    </source>
</evidence>
<feature type="transmembrane region" description="Helical" evidence="7">
    <location>
        <begin position="225"/>
        <end position="248"/>
    </location>
</feature>
<feature type="transmembrane region" description="Helical" evidence="7">
    <location>
        <begin position="194"/>
        <end position="213"/>
    </location>
</feature>
<gene>
    <name evidence="8" type="ORF">CMEL01_10164</name>
</gene>
<protein>
    <submittedName>
        <fullName evidence="8">Major facilitator superfamily transporter</fullName>
    </submittedName>
</protein>